<dbReference type="Pfam" id="PF08281">
    <property type="entry name" value="Sigma70_r4_2"/>
    <property type="match status" value="1"/>
</dbReference>
<accession>A0A4R2BGI4</accession>
<evidence type="ECO:0000256" key="4">
    <source>
        <dbReference type="ARBA" id="ARBA00023125"/>
    </source>
</evidence>
<dbReference type="InterPro" id="IPR007627">
    <property type="entry name" value="RNA_pol_sigma70_r2"/>
</dbReference>
<evidence type="ECO:0000256" key="1">
    <source>
        <dbReference type="ARBA" id="ARBA00010641"/>
    </source>
</evidence>
<dbReference type="AlphaFoldDB" id="A0A4R2BGI4"/>
<dbReference type="EMBL" id="SLVV01000004">
    <property type="protein sequence ID" value="TCN26148.1"/>
    <property type="molecule type" value="Genomic_DNA"/>
</dbReference>
<comment type="similarity">
    <text evidence="1">Belongs to the sigma-70 factor family. ECF subfamily.</text>
</comment>
<dbReference type="SUPFAM" id="SSF88659">
    <property type="entry name" value="Sigma3 and sigma4 domains of RNA polymerase sigma factors"/>
    <property type="match status" value="1"/>
</dbReference>
<dbReference type="SUPFAM" id="SSF88946">
    <property type="entry name" value="Sigma2 domain of RNA polymerase sigma factors"/>
    <property type="match status" value="1"/>
</dbReference>
<dbReference type="GO" id="GO:0006352">
    <property type="term" value="P:DNA-templated transcription initiation"/>
    <property type="evidence" value="ECO:0007669"/>
    <property type="project" value="InterPro"/>
</dbReference>
<evidence type="ECO:0000259" key="6">
    <source>
        <dbReference type="Pfam" id="PF04542"/>
    </source>
</evidence>
<proteinExistence type="inferred from homology"/>
<feature type="domain" description="RNA polymerase sigma-70 region 2" evidence="6">
    <location>
        <begin position="6"/>
        <end position="72"/>
    </location>
</feature>
<keyword evidence="2" id="KW-0805">Transcription regulation</keyword>
<feature type="domain" description="RNA polymerase sigma factor 70 region 4 type 2" evidence="7">
    <location>
        <begin position="110"/>
        <end position="153"/>
    </location>
</feature>
<evidence type="ECO:0000256" key="2">
    <source>
        <dbReference type="ARBA" id="ARBA00023015"/>
    </source>
</evidence>
<reference evidence="8 9" key="1">
    <citation type="journal article" date="2015" name="Stand. Genomic Sci.">
        <title>Genomic Encyclopedia of Bacterial and Archaeal Type Strains, Phase III: the genomes of soil and plant-associated and newly described type strains.</title>
        <authorList>
            <person name="Whitman W.B."/>
            <person name="Woyke T."/>
            <person name="Klenk H.P."/>
            <person name="Zhou Y."/>
            <person name="Lilburn T.G."/>
            <person name="Beck B.J."/>
            <person name="De Vos P."/>
            <person name="Vandamme P."/>
            <person name="Eisen J.A."/>
            <person name="Garrity G."/>
            <person name="Hugenholtz P."/>
            <person name="Kyrpides N.C."/>
        </authorList>
    </citation>
    <scope>NUCLEOTIDE SEQUENCE [LARGE SCALE GENOMIC DNA]</scope>
    <source>
        <strain evidence="8 9">CV53</strain>
    </source>
</reference>
<dbReference type="InterPro" id="IPR013325">
    <property type="entry name" value="RNA_pol_sigma_r2"/>
</dbReference>
<dbReference type="Pfam" id="PF04542">
    <property type="entry name" value="Sigma70_r2"/>
    <property type="match status" value="1"/>
</dbReference>
<dbReference type="InterPro" id="IPR013249">
    <property type="entry name" value="RNA_pol_sigma70_r4_t2"/>
</dbReference>
<dbReference type="Gene3D" id="1.10.1740.10">
    <property type="match status" value="1"/>
</dbReference>
<sequence length="167" mass="19913">MQLEDIYKMYINDLYRYLYSLSKDHYMAEDLVQEAYYRAFIALEEDEIVNIKAWLFKVAYHAFIDYQRKSKRVHIESQMEKHIVPNQRTPEKSVLEKESLRLLFEDLGVLKEMEKHAVVLCDLHGLPYQEAAKILGLNLNTFKSHLFRGRKKLLALVKERMSRDEGQ</sequence>
<dbReference type="PANTHER" id="PTHR43133:SF52">
    <property type="entry name" value="ECF RNA POLYMERASE SIGMA FACTOR SIGL"/>
    <property type="match status" value="1"/>
</dbReference>
<dbReference type="GO" id="GO:0003677">
    <property type="term" value="F:DNA binding"/>
    <property type="evidence" value="ECO:0007669"/>
    <property type="project" value="UniProtKB-KW"/>
</dbReference>
<dbReference type="InterPro" id="IPR014284">
    <property type="entry name" value="RNA_pol_sigma-70_dom"/>
</dbReference>
<dbReference type="InterPro" id="IPR039425">
    <property type="entry name" value="RNA_pol_sigma-70-like"/>
</dbReference>
<name>A0A4R2BGI4_9BACI</name>
<comment type="caution">
    <text evidence="8">The sequence shown here is derived from an EMBL/GenBank/DDBJ whole genome shotgun (WGS) entry which is preliminary data.</text>
</comment>
<evidence type="ECO:0000313" key="9">
    <source>
        <dbReference type="Proteomes" id="UP000295689"/>
    </source>
</evidence>
<dbReference type="Gene3D" id="1.10.10.10">
    <property type="entry name" value="Winged helix-like DNA-binding domain superfamily/Winged helix DNA-binding domain"/>
    <property type="match status" value="1"/>
</dbReference>
<keyword evidence="9" id="KW-1185">Reference proteome</keyword>
<keyword evidence="3" id="KW-0731">Sigma factor</keyword>
<dbReference type="NCBIfam" id="TIGR02937">
    <property type="entry name" value="sigma70-ECF"/>
    <property type="match status" value="1"/>
</dbReference>
<dbReference type="Proteomes" id="UP000295689">
    <property type="component" value="Unassembled WGS sequence"/>
</dbReference>
<dbReference type="RefSeq" id="WP_132004380.1">
    <property type="nucleotide sequence ID" value="NZ_JABUHM010000015.1"/>
</dbReference>
<dbReference type="InterPro" id="IPR036388">
    <property type="entry name" value="WH-like_DNA-bd_sf"/>
</dbReference>
<evidence type="ECO:0000256" key="3">
    <source>
        <dbReference type="ARBA" id="ARBA00023082"/>
    </source>
</evidence>
<dbReference type="InterPro" id="IPR014296">
    <property type="entry name" value="RNA_pol_sigma-M_bacilli"/>
</dbReference>
<dbReference type="PANTHER" id="PTHR43133">
    <property type="entry name" value="RNA POLYMERASE ECF-TYPE SIGMA FACTO"/>
    <property type="match status" value="1"/>
</dbReference>
<evidence type="ECO:0000256" key="5">
    <source>
        <dbReference type="ARBA" id="ARBA00023163"/>
    </source>
</evidence>
<organism evidence="8 9">
    <name type="scientific">Mesobacillus foraminis</name>
    <dbReference type="NCBI Taxonomy" id="279826"/>
    <lineage>
        <taxon>Bacteria</taxon>
        <taxon>Bacillati</taxon>
        <taxon>Bacillota</taxon>
        <taxon>Bacilli</taxon>
        <taxon>Bacillales</taxon>
        <taxon>Bacillaceae</taxon>
        <taxon>Mesobacillus</taxon>
    </lineage>
</organism>
<keyword evidence="4" id="KW-0238">DNA-binding</keyword>
<gene>
    <name evidence="8" type="ORF">EV146_104256</name>
</gene>
<evidence type="ECO:0000313" key="8">
    <source>
        <dbReference type="EMBL" id="TCN26148.1"/>
    </source>
</evidence>
<keyword evidence="5" id="KW-0804">Transcription</keyword>
<evidence type="ECO:0000259" key="7">
    <source>
        <dbReference type="Pfam" id="PF08281"/>
    </source>
</evidence>
<dbReference type="GO" id="GO:0016987">
    <property type="term" value="F:sigma factor activity"/>
    <property type="evidence" value="ECO:0007669"/>
    <property type="project" value="UniProtKB-KW"/>
</dbReference>
<protein>
    <submittedName>
        <fullName evidence="8">RNA polymerase sigma-70 factor (ECF subfamily)</fullName>
    </submittedName>
</protein>
<dbReference type="InterPro" id="IPR013324">
    <property type="entry name" value="RNA_pol_sigma_r3/r4-like"/>
</dbReference>
<dbReference type="NCBIfam" id="TIGR02950">
    <property type="entry name" value="SigM_subfam"/>
    <property type="match status" value="1"/>
</dbReference>